<accession>A0A1G6Q1N5</accession>
<reference evidence="3" key="1">
    <citation type="submission" date="2016-10" db="EMBL/GenBank/DDBJ databases">
        <authorList>
            <person name="Varghese N."/>
            <person name="Submissions S."/>
        </authorList>
    </citation>
    <scope>NUCLEOTIDE SEQUENCE [LARGE SCALE GENOMIC DNA]</scope>
    <source>
        <strain evidence="3">DSM 25811 / CCM 8410 / LMG 26954 / E90</strain>
    </source>
</reference>
<dbReference type="OrthoDB" id="663621at2"/>
<evidence type="ECO:0000313" key="2">
    <source>
        <dbReference type="EMBL" id="SDC85824.1"/>
    </source>
</evidence>
<sequence length="235" mass="26358">MDTKPGKSSSGILRNIKRLIFEDEGTSHEEFREPAPVPPVLPAQKPEPVSVPVYTKPVDTGAVPGGDLKEMKGRVLELLEKLNEEGIDFFEVWNAAADMGTIDAVSIKAAFTSLRYVDKSLTRDRLLSSARKYAAKIQEVIDQDVAQKQGLKQTVQSNLVNEKQQFEKEMNELETKIRDLQNQLSSKQQSYKELDSKYEDQLKDIDQKISVGRVAVNEVVSDIQKAIAIIEQNIN</sequence>
<proteinExistence type="predicted"/>
<dbReference type="EMBL" id="FMZO01000004">
    <property type="protein sequence ID" value="SDC85824.1"/>
    <property type="molecule type" value="Genomic_DNA"/>
</dbReference>
<name>A0A1G6Q1N5_NIADE</name>
<protein>
    <submittedName>
        <fullName evidence="2">Uncharacterized protein</fullName>
    </submittedName>
</protein>
<feature type="coiled-coil region" evidence="1">
    <location>
        <begin position="156"/>
        <end position="197"/>
    </location>
</feature>
<dbReference type="Proteomes" id="UP000198757">
    <property type="component" value="Unassembled WGS sequence"/>
</dbReference>
<dbReference type="STRING" id="1285928.SAMN04487894_104231"/>
<keyword evidence="3" id="KW-1185">Reference proteome</keyword>
<evidence type="ECO:0000256" key="1">
    <source>
        <dbReference type="SAM" id="Coils"/>
    </source>
</evidence>
<evidence type="ECO:0000313" key="3">
    <source>
        <dbReference type="Proteomes" id="UP000198757"/>
    </source>
</evidence>
<organism evidence="2 3">
    <name type="scientific">Niabella drilacis (strain DSM 25811 / CCM 8410 / CCUG 62505 / LMG 26954 / E90)</name>
    <dbReference type="NCBI Taxonomy" id="1285928"/>
    <lineage>
        <taxon>Bacteria</taxon>
        <taxon>Pseudomonadati</taxon>
        <taxon>Bacteroidota</taxon>
        <taxon>Chitinophagia</taxon>
        <taxon>Chitinophagales</taxon>
        <taxon>Chitinophagaceae</taxon>
        <taxon>Niabella</taxon>
    </lineage>
</organism>
<dbReference type="AlphaFoldDB" id="A0A1G6Q1N5"/>
<dbReference type="RefSeq" id="WP_090389844.1">
    <property type="nucleotide sequence ID" value="NZ_FMZO01000004.1"/>
</dbReference>
<keyword evidence="1" id="KW-0175">Coiled coil</keyword>
<gene>
    <name evidence="2" type="ORF">SAMN04487894_104231</name>
</gene>